<dbReference type="EMBL" id="JARK01000092">
    <property type="protein sequence ID" value="EYC43485.1"/>
    <property type="molecule type" value="Genomic_DNA"/>
</dbReference>
<reference evidence="2" key="1">
    <citation type="journal article" date="2015" name="Nat. Genet.">
        <title>The genome and transcriptome of the zoonotic hookworm Ancylostoma ceylanicum identify infection-specific gene families.</title>
        <authorList>
            <person name="Schwarz E.M."/>
            <person name="Hu Y."/>
            <person name="Antoshechkin I."/>
            <person name="Miller M.M."/>
            <person name="Sternberg P.W."/>
            <person name="Aroian R.V."/>
        </authorList>
    </citation>
    <scope>NUCLEOTIDE SEQUENCE</scope>
    <source>
        <strain evidence="2">HY135</strain>
    </source>
</reference>
<evidence type="ECO:0000313" key="2">
    <source>
        <dbReference type="Proteomes" id="UP000024635"/>
    </source>
</evidence>
<comment type="caution">
    <text evidence="1">The sequence shown here is derived from an EMBL/GenBank/DDBJ whole genome shotgun (WGS) entry which is preliminary data.</text>
</comment>
<gene>
    <name evidence="1" type="primary">Acey_s0492.g2420</name>
    <name evidence="1" type="ORF">Y032_0492g2420</name>
</gene>
<evidence type="ECO:0000313" key="1">
    <source>
        <dbReference type="EMBL" id="EYC43485.1"/>
    </source>
</evidence>
<keyword evidence="2" id="KW-1185">Reference proteome</keyword>
<dbReference type="Proteomes" id="UP000024635">
    <property type="component" value="Unassembled WGS sequence"/>
</dbReference>
<protein>
    <submittedName>
        <fullName evidence="1">Uncharacterized protein</fullName>
    </submittedName>
</protein>
<sequence>MLGAVTKIERLPQAQIQSVERNSIQSTPISPVERMNGYWYYSLFISLYRDSTECVWLFLQRLQQICSYIQRTE</sequence>
<proteinExistence type="predicted"/>
<accession>A0A016WUY1</accession>
<name>A0A016WUY1_9BILA</name>
<organism evidence="1 2">
    <name type="scientific">Ancylostoma ceylanicum</name>
    <dbReference type="NCBI Taxonomy" id="53326"/>
    <lineage>
        <taxon>Eukaryota</taxon>
        <taxon>Metazoa</taxon>
        <taxon>Ecdysozoa</taxon>
        <taxon>Nematoda</taxon>
        <taxon>Chromadorea</taxon>
        <taxon>Rhabditida</taxon>
        <taxon>Rhabditina</taxon>
        <taxon>Rhabditomorpha</taxon>
        <taxon>Strongyloidea</taxon>
        <taxon>Ancylostomatidae</taxon>
        <taxon>Ancylostomatinae</taxon>
        <taxon>Ancylostoma</taxon>
    </lineage>
</organism>
<dbReference type="AlphaFoldDB" id="A0A016WUY1"/>